<proteinExistence type="predicted"/>
<name>I4IU20_MICAE</name>
<reference evidence="1 2" key="1">
    <citation type="submission" date="2012-04" db="EMBL/GenBank/DDBJ databases">
        <authorList>
            <person name="Genoscope - CEA"/>
        </authorList>
    </citation>
    <scope>NUCLEOTIDE SEQUENCE [LARGE SCALE GENOMIC DNA]</scope>
    <source>
        <strain evidence="1 2">9701</strain>
    </source>
</reference>
<gene>
    <name evidence="1" type="ORF">MICAK_350007</name>
</gene>
<dbReference type="AlphaFoldDB" id="I4IU20"/>
<sequence length="123" mass="13845">MMTMIEITNRMLDSKNLILVAKSNYSQSNNHTKYSTEMAQAIRQTTFVQSDGTIKIDTPQLPQGAKVEVIVILEDNPQTLSAEALAIERLPQLDNPSQLITLIEADQEIDEDELKQWVANEQS</sequence>
<protein>
    <submittedName>
        <fullName evidence="1">Uncharacterized protein</fullName>
    </submittedName>
</protein>
<organism evidence="1 2">
    <name type="scientific">Microcystis aeruginosa PCC 9701</name>
    <dbReference type="NCBI Taxonomy" id="721123"/>
    <lineage>
        <taxon>Bacteria</taxon>
        <taxon>Bacillati</taxon>
        <taxon>Cyanobacteriota</taxon>
        <taxon>Cyanophyceae</taxon>
        <taxon>Oscillatoriophycideae</taxon>
        <taxon>Chroococcales</taxon>
        <taxon>Microcystaceae</taxon>
        <taxon>Microcystis</taxon>
    </lineage>
</organism>
<dbReference type="HOGENOM" id="CLU_163981_0_0_3"/>
<accession>I4IU20</accession>
<evidence type="ECO:0000313" key="1">
    <source>
        <dbReference type="EMBL" id="CCI37794.1"/>
    </source>
</evidence>
<dbReference type="Proteomes" id="UP000004047">
    <property type="component" value="Unassembled WGS sequence"/>
</dbReference>
<dbReference type="EMBL" id="CAIQ01000279">
    <property type="protein sequence ID" value="CCI37794.1"/>
    <property type="molecule type" value="Genomic_DNA"/>
</dbReference>
<evidence type="ECO:0000313" key="2">
    <source>
        <dbReference type="Proteomes" id="UP000004047"/>
    </source>
</evidence>
<comment type="caution">
    <text evidence="1">The sequence shown here is derived from an EMBL/GenBank/DDBJ whole genome shotgun (WGS) entry which is preliminary data.</text>
</comment>